<evidence type="ECO:0000256" key="1">
    <source>
        <dbReference type="SAM" id="Phobius"/>
    </source>
</evidence>
<accession>A0A8S5V794</accession>
<feature type="transmembrane region" description="Helical" evidence="1">
    <location>
        <begin position="204"/>
        <end position="221"/>
    </location>
</feature>
<name>A0A8S5V794_9CAUD</name>
<keyword evidence="1" id="KW-0812">Transmembrane</keyword>
<evidence type="ECO:0000313" key="2">
    <source>
        <dbReference type="EMBL" id="DAG02515.1"/>
    </source>
</evidence>
<organism evidence="2">
    <name type="scientific">Siphoviridae sp. ctneY2</name>
    <dbReference type="NCBI Taxonomy" id="2825664"/>
    <lineage>
        <taxon>Viruses</taxon>
        <taxon>Duplodnaviria</taxon>
        <taxon>Heunggongvirae</taxon>
        <taxon>Uroviricota</taxon>
        <taxon>Caudoviricetes</taxon>
    </lineage>
</organism>
<reference evidence="2" key="1">
    <citation type="journal article" date="2021" name="Proc. Natl. Acad. Sci. U.S.A.">
        <title>A Catalog of Tens of Thousands of Viruses from Human Metagenomes Reveals Hidden Associations with Chronic Diseases.</title>
        <authorList>
            <person name="Tisza M.J."/>
            <person name="Buck C.B."/>
        </authorList>
    </citation>
    <scope>NUCLEOTIDE SEQUENCE</scope>
    <source>
        <strain evidence="2">CtneY2</strain>
    </source>
</reference>
<proteinExistence type="predicted"/>
<dbReference type="EMBL" id="BK016210">
    <property type="protein sequence ID" value="DAG02515.1"/>
    <property type="molecule type" value="Genomic_DNA"/>
</dbReference>
<keyword evidence="1" id="KW-0472">Membrane</keyword>
<feature type="transmembrane region" description="Helical" evidence="1">
    <location>
        <begin position="233"/>
        <end position="255"/>
    </location>
</feature>
<sequence>MSLVALVVRSSVYSSPPMLIFAERSVVIGQSSLFSRSSGIRRLVHFLIPVGDGVSSYSGITLGDLCLPGMLTITIHLIAAENGALDGRSAEGDAVALGSKVRGGDTELHTVQPVILVLAVGLLCTEAYSHRIAAVLTGRDHNAIRINGRAGQVGSNRCTDIVHAQGQSAVFELLYDFCRTIICVERSLGQFHGKIGIHCFCQLHWGRIGFVAILVLGDFGIIQFIKTDSSHDLFLHFIVFGYIHRIVVIACFGFITDVSAVGYGKISAQKRFYKGIFICHVVALDIKR</sequence>
<keyword evidence="1" id="KW-1133">Transmembrane helix</keyword>
<protein>
    <submittedName>
        <fullName evidence="2">Uncharacterized protein</fullName>
    </submittedName>
</protein>